<dbReference type="EMBL" id="DS985242">
    <property type="protein sequence ID" value="EDV28125.1"/>
    <property type="molecule type" value="Genomic_DNA"/>
</dbReference>
<proteinExistence type="predicted"/>
<dbReference type="FunCoup" id="B3RP44">
    <property type="interactions" value="850"/>
</dbReference>
<evidence type="ECO:0000256" key="1">
    <source>
        <dbReference type="ARBA" id="ARBA00022658"/>
    </source>
</evidence>
<dbReference type="OMA" id="DSCMVYD"/>
<dbReference type="InParanoid" id="B3RP44"/>
<dbReference type="OrthoDB" id="26687at2759"/>
<dbReference type="Pfam" id="PF00788">
    <property type="entry name" value="RA"/>
    <property type="match status" value="1"/>
</dbReference>
<dbReference type="PROSITE" id="PS50009">
    <property type="entry name" value="RASGEF_CAT"/>
    <property type="match status" value="1"/>
</dbReference>
<evidence type="ECO:0000259" key="4">
    <source>
        <dbReference type="PROSITE" id="PS50009"/>
    </source>
</evidence>
<feature type="domain" description="Ras-associating" evidence="5">
    <location>
        <begin position="718"/>
        <end position="780"/>
    </location>
</feature>
<dbReference type="Proteomes" id="UP000009022">
    <property type="component" value="Unassembled WGS sequence"/>
</dbReference>
<dbReference type="HOGENOM" id="CLU_010252_0_1_1"/>
<dbReference type="PANTHER" id="PTHR23113">
    <property type="entry name" value="GUANINE NUCLEOTIDE EXCHANGE FACTOR"/>
    <property type="match status" value="1"/>
</dbReference>
<dbReference type="Gene3D" id="3.10.20.90">
    <property type="entry name" value="Phosphatidylinositol 3-kinase Catalytic Subunit, Chain A, domain 1"/>
    <property type="match status" value="1"/>
</dbReference>
<dbReference type="PhylomeDB" id="B3RP44"/>
<keyword evidence="1 2" id="KW-0344">Guanine-nucleotide releasing factor</keyword>
<feature type="compositionally biased region" description="Low complexity" evidence="3">
    <location>
        <begin position="620"/>
        <end position="649"/>
    </location>
</feature>
<name>B3RP44_TRIAD</name>
<dbReference type="RefSeq" id="XP_002109959.1">
    <property type="nucleotide sequence ID" value="XM_002109923.1"/>
</dbReference>
<dbReference type="InterPro" id="IPR000651">
    <property type="entry name" value="Ras-like_Gua-exchang_fac_N"/>
</dbReference>
<dbReference type="GeneID" id="6750620"/>
<evidence type="ECO:0000256" key="2">
    <source>
        <dbReference type="PROSITE-ProRule" id="PRU00168"/>
    </source>
</evidence>
<dbReference type="Pfam" id="PF00617">
    <property type="entry name" value="RasGEF"/>
    <property type="match status" value="1"/>
</dbReference>
<dbReference type="SMART" id="SM00229">
    <property type="entry name" value="RasGEFN"/>
    <property type="match status" value="1"/>
</dbReference>
<sequence length="780" mass="87744">MTLYLNRRCSLESNFSHGTIDASVDEMVKANDQLISTRQRHATISNPPLSRRNRLTMNGTNARNDRFSSSPNLKYFGEEKESGALYDVYLKRIHYSTLAKDLKQAIDADASGVSHMQWHTCKVLYIKAGTVKKAVHYINPKQQENDPSFANILLCTYKTFTTPEELLDLILMRYRQLNDVDDDHSDPDEDETAKECAEATQKCLRNFIYSWIEEYPADFDQHPDYPRLNKLIEFGRNVMKNEKLIERLVECQHSFQSSHQGTASTNEDDDAESDCSSNCGSASSLSLDFLSIPTANFAEQLTLLDAELFRKVTPHQCLGGIWAKRNKDDGNELTGSVTATIKQFNRVLFSVVTTILNYGGDSSTPHLRGKIISKWIDIAQECRILKNFSSSKAIITGLHFSPIHRLKKSWQNVNKDKIEIFEDLLMLFSEENNQKLSRDVLWKEGTAKFSEVTGSGLRRLSRRRRRKSRPELPMVPQGTVPYLGTFLTDLTMLDTANVDMTEDKLINFEKKRREFEVIAKVKLLQATAKNYMIVADKEFRRWLRSLDLLTEDESFCLSTDIEKDGTPKTKDRKSGVLHSVKNLFGGVNNSVDVELIPSESIDSLDTESISLTPNKETRRSSIGSLTSSSSGEGMTGTTTAATSTIKTNTQSPAIVQQTKLATSPQQTGGHMKLATSPQQSGGHPRLASPPQQSSSLMKVATSIQQTSGPMKLLSSPLGCYVVKVIFENHNYTNITKVYKSIVISSQERTNSVIQKVLFKYGFQDEDPNSYELLQSMDKKG</sequence>
<feature type="compositionally biased region" description="Polar residues" evidence="3">
    <location>
        <begin position="650"/>
        <end position="668"/>
    </location>
</feature>
<dbReference type="SUPFAM" id="SSF54236">
    <property type="entry name" value="Ubiquitin-like"/>
    <property type="match status" value="1"/>
</dbReference>
<dbReference type="InterPro" id="IPR019804">
    <property type="entry name" value="Ras_G-nucl-exch_fac_CS"/>
</dbReference>
<evidence type="ECO:0000256" key="3">
    <source>
        <dbReference type="SAM" id="MobiDB-lite"/>
    </source>
</evidence>
<dbReference type="eggNOG" id="KOG3629">
    <property type="taxonomic scope" value="Eukaryota"/>
</dbReference>
<dbReference type="Pfam" id="PF00618">
    <property type="entry name" value="RasGEF_N"/>
    <property type="match status" value="1"/>
</dbReference>
<gene>
    <name evidence="7" type="ORF">TRIADDRAFT_53399</name>
</gene>
<evidence type="ECO:0000313" key="7">
    <source>
        <dbReference type="EMBL" id="EDV28125.1"/>
    </source>
</evidence>
<dbReference type="Gene3D" id="1.10.840.10">
    <property type="entry name" value="Ras guanine-nucleotide exchange factors catalytic domain"/>
    <property type="match status" value="1"/>
</dbReference>
<dbReference type="AlphaFoldDB" id="B3RP44"/>
<dbReference type="KEGG" id="tad:TRIADDRAFT_53399"/>
<evidence type="ECO:0008006" key="9">
    <source>
        <dbReference type="Google" id="ProtNLM"/>
    </source>
</evidence>
<dbReference type="PROSITE" id="PS50200">
    <property type="entry name" value="RA"/>
    <property type="match status" value="1"/>
</dbReference>
<dbReference type="PANTHER" id="PTHR23113:SF312">
    <property type="entry name" value="RAL GUANINE NUCLEOTIDE DISSOCIATION STIMULATOR-LIKE, ISOFORM E"/>
    <property type="match status" value="1"/>
</dbReference>
<dbReference type="InterPro" id="IPR029071">
    <property type="entry name" value="Ubiquitin-like_domsf"/>
</dbReference>
<feature type="domain" description="Ras-GEF" evidence="4">
    <location>
        <begin position="293"/>
        <end position="564"/>
    </location>
</feature>
<dbReference type="InterPro" id="IPR001895">
    <property type="entry name" value="RASGEF_cat_dom"/>
</dbReference>
<dbReference type="InterPro" id="IPR023578">
    <property type="entry name" value="Ras_GEF_dom_sf"/>
</dbReference>
<dbReference type="SMART" id="SM00147">
    <property type="entry name" value="RasGEF"/>
    <property type="match status" value="1"/>
</dbReference>
<organism evidence="7 8">
    <name type="scientific">Trichoplax adhaerens</name>
    <name type="common">Trichoplax reptans</name>
    <dbReference type="NCBI Taxonomy" id="10228"/>
    <lineage>
        <taxon>Eukaryota</taxon>
        <taxon>Metazoa</taxon>
        <taxon>Placozoa</taxon>
        <taxon>Uniplacotomia</taxon>
        <taxon>Trichoplacea</taxon>
        <taxon>Trichoplacidae</taxon>
        <taxon>Trichoplax</taxon>
    </lineage>
</organism>
<dbReference type="CDD" id="cd00155">
    <property type="entry name" value="RasGEF"/>
    <property type="match status" value="1"/>
</dbReference>
<evidence type="ECO:0000259" key="5">
    <source>
        <dbReference type="PROSITE" id="PS50200"/>
    </source>
</evidence>
<dbReference type="PROSITE" id="PS50212">
    <property type="entry name" value="RASGEF_NTER"/>
    <property type="match status" value="1"/>
</dbReference>
<dbReference type="GO" id="GO:0005085">
    <property type="term" value="F:guanyl-nucleotide exchange factor activity"/>
    <property type="evidence" value="ECO:0000318"/>
    <property type="project" value="GO_Central"/>
</dbReference>
<evidence type="ECO:0000259" key="6">
    <source>
        <dbReference type="PROSITE" id="PS50212"/>
    </source>
</evidence>
<dbReference type="CDD" id="cd06224">
    <property type="entry name" value="REM"/>
    <property type="match status" value="1"/>
</dbReference>
<dbReference type="InterPro" id="IPR000159">
    <property type="entry name" value="RA_dom"/>
</dbReference>
<accession>B3RP44</accession>
<keyword evidence="8" id="KW-1185">Reference proteome</keyword>
<dbReference type="InterPro" id="IPR036964">
    <property type="entry name" value="RASGEF_cat_dom_sf"/>
</dbReference>
<dbReference type="CTD" id="6750620"/>
<dbReference type="GO" id="GO:0007265">
    <property type="term" value="P:Ras protein signal transduction"/>
    <property type="evidence" value="ECO:0000318"/>
    <property type="project" value="GO_Central"/>
</dbReference>
<dbReference type="InterPro" id="IPR008937">
    <property type="entry name" value="Ras-like_GEF"/>
</dbReference>
<dbReference type="GO" id="GO:0005886">
    <property type="term" value="C:plasma membrane"/>
    <property type="evidence" value="ECO:0000318"/>
    <property type="project" value="GO_Central"/>
</dbReference>
<feature type="region of interest" description="Disordered" evidence="3">
    <location>
        <begin position="607"/>
        <end position="696"/>
    </location>
</feature>
<dbReference type="Gene3D" id="1.20.870.10">
    <property type="entry name" value="Son of sevenless (SoS) protein Chain: S domain 1"/>
    <property type="match status" value="1"/>
</dbReference>
<reference evidence="7 8" key="1">
    <citation type="journal article" date="2008" name="Nature">
        <title>The Trichoplax genome and the nature of placozoans.</title>
        <authorList>
            <person name="Srivastava M."/>
            <person name="Begovic E."/>
            <person name="Chapman J."/>
            <person name="Putnam N.H."/>
            <person name="Hellsten U."/>
            <person name="Kawashima T."/>
            <person name="Kuo A."/>
            <person name="Mitros T."/>
            <person name="Salamov A."/>
            <person name="Carpenter M.L."/>
            <person name="Signorovitch A.Y."/>
            <person name="Moreno M.A."/>
            <person name="Kamm K."/>
            <person name="Grimwood J."/>
            <person name="Schmutz J."/>
            <person name="Shapiro H."/>
            <person name="Grigoriev I.V."/>
            <person name="Buss L.W."/>
            <person name="Schierwater B."/>
            <person name="Dellaporta S.L."/>
            <person name="Rokhsar D.S."/>
        </authorList>
    </citation>
    <scope>NUCLEOTIDE SEQUENCE [LARGE SCALE GENOMIC DNA]</scope>
    <source>
        <strain evidence="7 8">Grell-BS-1999</strain>
    </source>
</reference>
<dbReference type="STRING" id="10228.B3RP44"/>
<protein>
    <recommendedName>
        <fullName evidence="9">Ras-GEF domain-containing protein</fullName>
    </recommendedName>
</protein>
<dbReference type="PROSITE" id="PS00720">
    <property type="entry name" value="RASGEF"/>
    <property type="match status" value="1"/>
</dbReference>
<feature type="domain" description="N-terminal Ras-GEF" evidence="6">
    <location>
        <begin position="122"/>
        <end position="256"/>
    </location>
</feature>
<evidence type="ECO:0000313" key="8">
    <source>
        <dbReference type="Proteomes" id="UP000009022"/>
    </source>
</evidence>
<dbReference type="SUPFAM" id="SSF48366">
    <property type="entry name" value="Ras GEF"/>
    <property type="match status" value="1"/>
</dbReference>